<dbReference type="Proteomes" id="UP000624325">
    <property type="component" value="Unassembled WGS sequence"/>
</dbReference>
<dbReference type="SUPFAM" id="SSF51445">
    <property type="entry name" value="(Trans)glycosidases"/>
    <property type="match status" value="1"/>
</dbReference>
<protein>
    <recommendedName>
        <fullName evidence="7">GH26 domain-containing protein</fullName>
    </recommendedName>
</protein>
<comment type="caution">
    <text evidence="8">The sequence shown here is derived from an EMBL/GenBank/DDBJ whole genome shotgun (WGS) entry which is preliminary data.</text>
</comment>
<feature type="active site" description="Proton donor" evidence="4">
    <location>
        <position position="165"/>
    </location>
</feature>
<feature type="domain" description="GH26" evidence="7">
    <location>
        <begin position="9"/>
        <end position="320"/>
    </location>
</feature>
<organism evidence="8 9">
    <name type="scientific">Asanoa iriomotensis</name>
    <dbReference type="NCBI Taxonomy" id="234613"/>
    <lineage>
        <taxon>Bacteria</taxon>
        <taxon>Bacillati</taxon>
        <taxon>Actinomycetota</taxon>
        <taxon>Actinomycetes</taxon>
        <taxon>Micromonosporales</taxon>
        <taxon>Micromonosporaceae</taxon>
        <taxon>Asanoa</taxon>
    </lineage>
</organism>
<comment type="similarity">
    <text evidence="1 4">Belongs to the glycosyl hydrolase 26 family.</text>
</comment>
<evidence type="ECO:0000259" key="7">
    <source>
        <dbReference type="PROSITE" id="PS51764"/>
    </source>
</evidence>
<keyword evidence="3 4" id="KW-0326">Glycosidase</keyword>
<evidence type="ECO:0000313" key="9">
    <source>
        <dbReference type="Proteomes" id="UP000624325"/>
    </source>
</evidence>
<evidence type="ECO:0000256" key="6">
    <source>
        <dbReference type="SAM" id="SignalP"/>
    </source>
</evidence>
<evidence type="ECO:0000256" key="1">
    <source>
        <dbReference type="ARBA" id="ARBA00007754"/>
    </source>
</evidence>
<dbReference type="RefSeq" id="WP_239090940.1">
    <property type="nucleotide sequence ID" value="NZ_BAAALU010000020.1"/>
</dbReference>
<keyword evidence="9" id="KW-1185">Reference proteome</keyword>
<evidence type="ECO:0000256" key="4">
    <source>
        <dbReference type="PROSITE-ProRule" id="PRU01100"/>
    </source>
</evidence>
<evidence type="ECO:0000313" key="8">
    <source>
        <dbReference type="EMBL" id="GIF58803.1"/>
    </source>
</evidence>
<keyword evidence="6" id="KW-0732">Signal</keyword>
<name>A0ABQ4C7Q4_9ACTN</name>
<gene>
    <name evidence="8" type="ORF">Air01nite_48980</name>
</gene>
<evidence type="ECO:0000256" key="5">
    <source>
        <dbReference type="SAM" id="MobiDB-lite"/>
    </source>
</evidence>
<evidence type="ECO:0000256" key="2">
    <source>
        <dbReference type="ARBA" id="ARBA00022801"/>
    </source>
</evidence>
<proteinExistence type="inferred from homology"/>
<dbReference type="Gene3D" id="3.20.20.80">
    <property type="entry name" value="Glycosidases"/>
    <property type="match status" value="1"/>
</dbReference>
<dbReference type="PANTHER" id="PTHR40079">
    <property type="entry name" value="MANNAN ENDO-1,4-BETA-MANNOSIDASE E-RELATED"/>
    <property type="match status" value="1"/>
</dbReference>
<dbReference type="PROSITE" id="PS51257">
    <property type="entry name" value="PROKAR_LIPOPROTEIN"/>
    <property type="match status" value="1"/>
</dbReference>
<dbReference type="EMBL" id="BONC01000037">
    <property type="protein sequence ID" value="GIF58803.1"/>
    <property type="molecule type" value="Genomic_DNA"/>
</dbReference>
<dbReference type="InterPro" id="IPR000805">
    <property type="entry name" value="Glyco_hydro_26"/>
</dbReference>
<dbReference type="InterPro" id="IPR022790">
    <property type="entry name" value="GH26_dom"/>
</dbReference>
<feature type="active site" description="Nucleophile" evidence="4">
    <location>
        <position position="268"/>
    </location>
</feature>
<dbReference type="PROSITE" id="PS51764">
    <property type="entry name" value="GH26"/>
    <property type="match status" value="1"/>
</dbReference>
<accession>A0ABQ4C7Q4</accession>
<dbReference type="InterPro" id="IPR017853">
    <property type="entry name" value="GH"/>
</dbReference>
<keyword evidence="2 4" id="KW-0378">Hydrolase</keyword>
<evidence type="ECO:0000256" key="3">
    <source>
        <dbReference type="ARBA" id="ARBA00023295"/>
    </source>
</evidence>
<reference evidence="8 9" key="1">
    <citation type="submission" date="2021-01" db="EMBL/GenBank/DDBJ databases">
        <title>Whole genome shotgun sequence of Asanoa iriomotensis NBRC 100142.</title>
        <authorList>
            <person name="Komaki H."/>
            <person name="Tamura T."/>
        </authorList>
    </citation>
    <scope>NUCLEOTIDE SEQUENCE [LARGE SCALE GENOMIC DNA]</scope>
    <source>
        <strain evidence="8 9">NBRC 100142</strain>
    </source>
</reference>
<sequence>MLRGRRTLTVTVSVAAALAAVACGGPSTTPPPPAGGGPTSAAAPTPDKPVVADAGDILGDRPLFGVMLKNRTPQAVDAIERSVDCRPSVVKVFTSVQGGISARTLEDLPGTPLLSLEPWTTGRNQHQPEWKLGHTLDGTYDDQYAEIARAVVAYRKPILIRWAHEMNGHWYPWGTDNDNRPGEYPAAFRRVVKLFRDLGATNAVWVWAPNIVRGTASGTIKEFWPGADYVDVVGPTGYAIRESSPSVTFRDTLDQIYALTDKPVLLTEVGVEPGPQKRAWLAAFGPWLRENPRIAGFVWNQVNRDGRWSFDDTPADLVAFRTGLARSGVAC</sequence>
<feature type="signal peptide" evidence="6">
    <location>
        <begin position="1"/>
        <end position="22"/>
    </location>
</feature>
<feature type="region of interest" description="Disordered" evidence="5">
    <location>
        <begin position="28"/>
        <end position="51"/>
    </location>
</feature>
<feature type="chain" id="PRO_5047124904" description="GH26 domain-containing protein" evidence="6">
    <location>
        <begin position="23"/>
        <end position="331"/>
    </location>
</feature>
<dbReference type="Pfam" id="PF02156">
    <property type="entry name" value="Glyco_hydro_26"/>
    <property type="match status" value="1"/>
</dbReference>
<dbReference type="PANTHER" id="PTHR40079:SF4">
    <property type="entry name" value="GH26 DOMAIN-CONTAINING PROTEIN-RELATED"/>
    <property type="match status" value="1"/>
</dbReference>